<dbReference type="Proteomes" id="UP000241290">
    <property type="component" value="Genome"/>
</dbReference>
<protein>
    <submittedName>
        <fullName evidence="1">Uncharacterized protein</fullName>
    </submittedName>
</protein>
<dbReference type="RefSeq" id="YP_010059172.1">
    <property type="nucleotide sequence ID" value="NC_054724.1"/>
</dbReference>
<reference evidence="2" key="1">
    <citation type="submission" date="2018-02" db="EMBL/GenBank/DDBJ databases">
        <authorList>
            <person name="Cohen D.B."/>
            <person name="Kent A.D."/>
        </authorList>
    </citation>
    <scope>NUCLEOTIDE SEQUENCE [LARGE SCALE GENOMIC DNA]</scope>
</reference>
<evidence type="ECO:0000313" key="1">
    <source>
        <dbReference type="EMBL" id="AVO25080.1"/>
    </source>
</evidence>
<proteinExistence type="predicted"/>
<sequence length="79" mass="8883">MNQCPECGSTNLEWFVTNAIAPNGVTNGRLTPNDLNPIAYLGCAECSETATTVDSDTIAHFLNSMRFDREHFIEDMRQW</sequence>
<keyword evidence="2" id="KW-1185">Reference proteome</keyword>
<organism evidence="1 2">
    <name type="scientific">Rhodococcus phage Finch</name>
    <dbReference type="NCBI Taxonomy" id="2094144"/>
    <lineage>
        <taxon>Viruses</taxon>
        <taxon>Duplodnaviria</taxon>
        <taxon>Heunggongvirae</taxon>
        <taxon>Uroviricota</taxon>
        <taxon>Caudoviricetes</taxon>
        <taxon>Finchvirus</taxon>
        <taxon>Finchvirus finch</taxon>
    </lineage>
</organism>
<dbReference type="KEGG" id="vg:64766403"/>
<gene>
    <name evidence="1" type="primary">150</name>
    <name evidence="1" type="ORF">SEA_FINCH_150</name>
</gene>
<evidence type="ECO:0000313" key="2">
    <source>
        <dbReference type="Proteomes" id="UP000241290"/>
    </source>
</evidence>
<name>A0A2P1JXQ9_9CAUD</name>
<dbReference type="EMBL" id="MG962366">
    <property type="protein sequence ID" value="AVO25080.1"/>
    <property type="molecule type" value="Genomic_DNA"/>
</dbReference>
<dbReference type="GeneID" id="64766403"/>
<accession>A0A2P1JXQ9</accession>